<dbReference type="AlphaFoldDB" id="A0A1H0PPN6"/>
<proteinExistence type="predicted"/>
<gene>
    <name evidence="1" type="ORF">SAMN04487788_1936</name>
</gene>
<accession>A0A1H0PPN6</accession>
<protein>
    <submittedName>
        <fullName evidence="1">Uncharacterized protein</fullName>
    </submittedName>
</protein>
<name>A0A1H0PPN6_MICTS</name>
<organism evidence="1 2">
    <name type="scientific">Microbacterium testaceum (strain StLB037)</name>
    <dbReference type="NCBI Taxonomy" id="979556"/>
    <lineage>
        <taxon>Bacteria</taxon>
        <taxon>Bacillati</taxon>
        <taxon>Actinomycetota</taxon>
        <taxon>Actinomycetes</taxon>
        <taxon>Micrococcales</taxon>
        <taxon>Microbacteriaceae</taxon>
        <taxon>Microbacterium</taxon>
    </lineage>
</organism>
<reference evidence="1 2" key="1">
    <citation type="submission" date="2016-10" db="EMBL/GenBank/DDBJ databases">
        <authorList>
            <person name="de Groot N.N."/>
        </authorList>
    </citation>
    <scope>NUCLEOTIDE SEQUENCE [LARGE SCALE GENOMIC DNA]</scope>
    <source>
        <strain evidence="1 2">StLB037</strain>
    </source>
</reference>
<evidence type="ECO:0000313" key="2">
    <source>
        <dbReference type="Proteomes" id="UP000186456"/>
    </source>
</evidence>
<dbReference type="EMBL" id="FNJN01000004">
    <property type="protein sequence ID" value="SDP07121.1"/>
    <property type="molecule type" value="Genomic_DNA"/>
</dbReference>
<sequence length="72" mass="8545">MNTSPIKLDCSPVSIVVSCEDHPWWRSFRFHKDDAWDSACAHEEREHGDDRRQRHARDVRRARAREVAISEM</sequence>
<evidence type="ECO:0000313" key="1">
    <source>
        <dbReference type="EMBL" id="SDP07121.1"/>
    </source>
</evidence>
<dbReference type="Proteomes" id="UP000186456">
    <property type="component" value="Unassembled WGS sequence"/>
</dbReference>